<dbReference type="AlphaFoldDB" id="F0JKM2"/>
<keyword evidence="3" id="KW-1185">Reference proteome</keyword>
<dbReference type="HOGENOM" id="CLU_037612_2_0_7"/>
<evidence type="ECO:0000313" key="3">
    <source>
        <dbReference type="Proteomes" id="UP000007845"/>
    </source>
</evidence>
<sequence length="330" mass="37189">MKVVSIFNNKGGVGKTTYMYHIAHLLEHEDKTVLLADLDSQCNLSAYLMPDSELEKSWKSDRGNSIWNAIEPMYERTGDFRKRQPSQVNSSYPNLYIIPGDILLSNFEDTLGDSWNSAKGGDAGALRVQTAIYRFIIWAAQRVNADVVMVDLGPNLGALNRTMLIASDYFIVPISPDLFSIRGTQNLGAKLETWRKEWQQCKDAYKGKTVPLPEGKPTFLGYVTQQHNVRNTKSGMTNGWNIFGQRVESAVKDNIIKRLDPIGQVHHWKNNNWNIGKIPNLHSLIPYSLEARKPVFDCRSKDGLTGSHITKAKNSKALFIPIVNKLLEVL</sequence>
<dbReference type="EMBL" id="CP003220">
    <property type="protein sequence ID" value="EGB16471.1"/>
    <property type="molecule type" value="Genomic_DNA"/>
</dbReference>
<dbReference type="Gene3D" id="3.40.50.300">
    <property type="entry name" value="P-loop containing nucleotide triphosphate hydrolases"/>
    <property type="match status" value="1"/>
</dbReference>
<feature type="domain" description="AAA" evidence="1">
    <location>
        <begin position="1"/>
        <end position="197"/>
    </location>
</feature>
<dbReference type="CDD" id="cd02042">
    <property type="entry name" value="ParAB_family"/>
    <property type="match status" value="1"/>
</dbReference>
<organism evidence="2 3">
    <name type="scientific">Pseudodesulfovibrio mercurii</name>
    <dbReference type="NCBI Taxonomy" id="641491"/>
    <lineage>
        <taxon>Bacteria</taxon>
        <taxon>Pseudomonadati</taxon>
        <taxon>Thermodesulfobacteriota</taxon>
        <taxon>Desulfovibrionia</taxon>
        <taxon>Desulfovibrionales</taxon>
        <taxon>Desulfovibrionaceae</taxon>
    </lineage>
</organism>
<dbReference type="eggNOG" id="COG1192">
    <property type="taxonomic scope" value="Bacteria"/>
</dbReference>
<dbReference type="InterPro" id="IPR025669">
    <property type="entry name" value="AAA_dom"/>
</dbReference>
<gene>
    <name evidence="2" type="ORF">DND132_3268</name>
</gene>
<protein>
    <submittedName>
        <fullName evidence="2">Cobyrinic acid ac-diamide synthase</fullName>
    </submittedName>
</protein>
<dbReference type="InterPro" id="IPR027417">
    <property type="entry name" value="P-loop_NTPase"/>
</dbReference>
<dbReference type="PANTHER" id="PTHR13696">
    <property type="entry name" value="P-LOOP CONTAINING NUCLEOSIDE TRIPHOSPHATE HYDROLASE"/>
    <property type="match status" value="1"/>
</dbReference>
<dbReference type="STRING" id="641491.DND132_3268"/>
<dbReference type="InterPro" id="IPR050678">
    <property type="entry name" value="DNA_Partitioning_ATPase"/>
</dbReference>
<dbReference type="PANTHER" id="PTHR13696:SF99">
    <property type="entry name" value="COBYRINIC ACID AC-DIAMIDE SYNTHASE"/>
    <property type="match status" value="1"/>
</dbReference>
<reference evidence="2 3" key="1">
    <citation type="journal article" date="2011" name="J. Bacteriol.">
        <title>Genome sequence of the mercury-methylating strain Desulfovibrio desulfuricans ND132.</title>
        <authorList>
            <person name="Brown S.D."/>
            <person name="Gilmour C.C."/>
            <person name="Kucken A.M."/>
            <person name="Wall J.D."/>
            <person name="Elias D.A."/>
            <person name="Brandt C.C."/>
            <person name="Podar M."/>
            <person name="Chertkov O."/>
            <person name="Held B."/>
            <person name="Bruce D.C."/>
            <person name="Detter J.C."/>
            <person name="Tapia R."/>
            <person name="Han C.S."/>
            <person name="Goodwin L.A."/>
            <person name="Cheng J.F."/>
            <person name="Pitluck S."/>
            <person name="Woyke T."/>
            <person name="Mikhailova N."/>
            <person name="Ivanova N.N."/>
            <person name="Han J."/>
            <person name="Lucas S."/>
            <person name="Lapidus A.L."/>
            <person name="Land M.L."/>
            <person name="Hauser L.J."/>
            <person name="Palumbo A.V."/>
        </authorList>
    </citation>
    <scope>NUCLEOTIDE SEQUENCE [LARGE SCALE GENOMIC DNA]</scope>
    <source>
        <strain evidence="2 3">ND132</strain>
    </source>
</reference>
<dbReference type="Proteomes" id="UP000007845">
    <property type="component" value="Chromosome"/>
</dbReference>
<dbReference type="KEGG" id="ddn:DND132_3268"/>
<name>F0JKM2_9BACT</name>
<dbReference type="RefSeq" id="WP_014323895.1">
    <property type="nucleotide sequence ID" value="NC_016803.1"/>
</dbReference>
<proteinExistence type="predicted"/>
<dbReference type="Pfam" id="PF13614">
    <property type="entry name" value="AAA_31"/>
    <property type="match status" value="1"/>
</dbReference>
<accession>F0JKM2</accession>
<dbReference type="OrthoDB" id="9785810at2"/>
<evidence type="ECO:0000313" key="2">
    <source>
        <dbReference type="EMBL" id="EGB16471.1"/>
    </source>
</evidence>
<dbReference type="SUPFAM" id="SSF52540">
    <property type="entry name" value="P-loop containing nucleoside triphosphate hydrolases"/>
    <property type="match status" value="1"/>
</dbReference>
<dbReference type="SMR" id="F0JKM2"/>
<evidence type="ECO:0000259" key="1">
    <source>
        <dbReference type="Pfam" id="PF13614"/>
    </source>
</evidence>